<evidence type="ECO:0000256" key="10">
    <source>
        <dbReference type="SAM" id="Phobius"/>
    </source>
</evidence>
<feature type="transmembrane region" description="Helical" evidence="10">
    <location>
        <begin position="60"/>
        <end position="76"/>
    </location>
</feature>
<dbReference type="PANTHER" id="PTHR30069">
    <property type="entry name" value="TONB-DEPENDENT OUTER MEMBRANE RECEPTOR"/>
    <property type="match status" value="1"/>
</dbReference>
<feature type="domain" description="TonB-dependent receptor plug" evidence="11">
    <location>
        <begin position="210"/>
        <end position="279"/>
    </location>
</feature>
<dbReference type="InterPro" id="IPR037066">
    <property type="entry name" value="Plug_dom_sf"/>
</dbReference>
<dbReference type="EMBL" id="QCYK01000003">
    <property type="protein sequence ID" value="PUZ23266.1"/>
    <property type="molecule type" value="Genomic_DNA"/>
</dbReference>
<dbReference type="GO" id="GO:0009279">
    <property type="term" value="C:cell outer membrane"/>
    <property type="evidence" value="ECO:0007669"/>
    <property type="project" value="UniProtKB-SubCell"/>
</dbReference>
<dbReference type="SUPFAM" id="SSF49464">
    <property type="entry name" value="Carboxypeptidase regulatory domain-like"/>
    <property type="match status" value="1"/>
</dbReference>
<evidence type="ECO:0000259" key="11">
    <source>
        <dbReference type="Pfam" id="PF07715"/>
    </source>
</evidence>
<feature type="domain" description="Outer membrane protein beta-barrel" evidence="12">
    <location>
        <begin position="433"/>
        <end position="854"/>
    </location>
</feature>
<proteinExistence type="inferred from homology"/>
<keyword evidence="4 8" id="KW-0812">Transmembrane</keyword>
<evidence type="ECO:0000256" key="5">
    <source>
        <dbReference type="ARBA" id="ARBA00022729"/>
    </source>
</evidence>
<name>A0A2T7BDT9_9BACT</name>
<keyword evidence="5" id="KW-0732">Signal</keyword>
<evidence type="ECO:0000256" key="8">
    <source>
        <dbReference type="PROSITE-ProRule" id="PRU01360"/>
    </source>
</evidence>
<feature type="region of interest" description="Disordered" evidence="9">
    <location>
        <begin position="861"/>
        <end position="883"/>
    </location>
</feature>
<evidence type="ECO:0000256" key="7">
    <source>
        <dbReference type="ARBA" id="ARBA00023237"/>
    </source>
</evidence>
<dbReference type="InterPro" id="IPR008969">
    <property type="entry name" value="CarboxyPept-like_regulatory"/>
</dbReference>
<dbReference type="Gene3D" id="2.60.40.1120">
    <property type="entry name" value="Carboxypeptidase-like, regulatory domain"/>
    <property type="match status" value="1"/>
</dbReference>
<comment type="similarity">
    <text evidence="8">Belongs to the TonB-dependent receptor family.</text>
</comment>
<dbReference type="PROSITE" id="PS52016">
    <property type="entry name" value="TONB_DEPENDENT_REC_3"/>
    <property type="match status" value="1"/>
</dbReference>
<dbReference type="PANTHER" id="PTHR30069:SF29">
    <property type="entry name" value="HEMOGLOBIN AND HEMOGLOBIN-HAPTOGLOBIN-BINDING PROTEIN 1-RELATED"/>
    <property type="match status" value="1"/>
</dbReference>
<keyword evidence="7 8" id="KW-0998">Cell outer membrane</keyword>
<dbReference type="InterPro" id="IPR036942">
    <property type="entry name" value="Beta-barrel_TonB_sf"/>
</dbReference>
<gene>
    <name evidence="13" type="ORF">DCC81_23010</name>
</gene>
<dbReference type="Proteomes" id="UP000244450">
    <property type="component" value="Unassembled WGS sequence"/>
</dbReference>
<comment type="caution">
    <text evidence="13">The sequence shown here is derived from an EMBL/GenBank/DDBJ whole genome shotgun (WGS) entry which is preliminary data.</text>
</comment>
<evidence type="ECO:0000256" key="3">
    <source>
        <dbReference type="ARBA" id="ARBA00022452"/>
    </source>
</evidence>
<keyword evidence="10" id="KW-1133">Transmembrane helix</keyword>
<evidence type="ECO:0000256" key="1">
    <source>
        <dbReference type="ARBA" id="ARBA00004571"/>
    </source>
</evidence>
<keyword evidence="14" id="KW-1185">Reference proteome</keyword>
<dbReference type="GO" id="GO:0015344">
    <property type="term" value="F:siderophore uptake transmembrane transporter activity"/>
    <property type="evidence" value="ECO:0007669"/>
    <property type="project" value="TreeGrafter"/>
</dbReference>
<evidence type="ECO:0000256" key="6">
    <source>
        <dbReference type="ARBA" id="ARBA00023136"/>
    </source>
</evidence>
<evidence type="ECO:0000259" key="12">
    <source>
        <dbReference type="Pfam" id="PF14905"/>
    </source>
</evidence>
<organism evidence="13 14">
    <name type="scientific">Chitinophaga parva</name>
    <dbReference type="NCBI Taxonomy" id="2169414"/>
    <lineage>
        <taxon>Bacteria</taxon>
        <taxon>Pseudomonadati</taxon>
        <taxon>Bacteroidota</taxon>
        <taxon>Chitinophagia</taxon>
        <taxon>Chitinophagales</taxon>
        <taxon>Chitinophagaceae</taxon>
        <taxon>Chitinophaga</taxon>
    </lineage>
</organism>
<dbReference type="Gene3D" id="2.170.130.10">
    <property type="entry name" value="TonB-dependent receptor, plug domain"/>
    <property type="match status" value="1"/>
</dbReference>
<keyword evidence="6 8" id="KW-0472">Membrane</keyword>
<dbReference type="GO" id="GO:0044718">
    <property type="term" value="P:siderophore transmembrane transport"/>
    <property type="evidence" value="ECO:0007669"/>
    <property type="project" value="TreeGrafter"/>
</dbReference>
<dbReference type="Pfam" id="PF13715">
    <property type="entry name" value="CarbopepD_reg_2"/>
    <property type="match status" value="1"/>
</dbReference>
<dbReference type="SUPFAM" id="SSF56935">
    <property type="entry name" value="Porins"/>
    <property type="match status" value="1"/>
</dbReference>
<reference evidence="13 14" key="1">
    <citation type="submission" date="2018-04" db="EMBL/GenBank/DDBJ databases">
        <title>Chitinophaga fuyangensis sp. nov., isolated from soil in a chemical factory.</title>
        <authorList>
            <person name="Chen K."/>
        </authorList>
    </citation>
    <scope>NUCLEOTIDE SEQUENCE [LARGE SCALE GENOMIC DNA]</scope>
    <source>
        <strain evidence="13 14">LY-1</strain>
    </source>
</reference>
<dbReference type="InterPro" id="IPR012910">
    <property type="entry name" value="Plug_dom"/>
</dbReference>
<dbReference type="Pfam" id="PF07715">
    <property type="entry name" value="Plug"/>
    <property type="match status" value="1"/>
</dbReference>
<comment type="subcellular location">
    <subcellularLocation>
        <location evidence="1 8">Cell outer membrane</location>
        <topology evidence="1 8">Multi-pass membrane protein</topology>
    </subcellularLocation>
</comment>
<evidence type="ECO:0000313" key="13">
    <source>
        <dbReference type="EMBL" id="PUZ23266.1"/>
    </source>
</evidence>
<keyword evidence="2 8" id="KW-0813">Transport</keyword>
<evidence type="ECO:0000256" key="9">
    <source>
        <dbReference type="SAM" id="MobiDB-lite"/>
    </source>
</evidence>
<protein>
    <recommendedName>
        <fullName evidence="15">TonB-dependent receptor</fullName>
    </recommendedName>
</protein>
<evidence type="ECO:0008006" key="15">
    <source>
        <dbReference type="Google" id="ProtNLM"/>
    </source>
</evidence>
<evidence type="ECO:0000313" key="14">
    <source>
        <dbReference type="Proteomes" id="UP000244450"/>
    </source>
</evidence>
<dbReference type="AlphaFoldDB" id="A0A2T7BDT9"/>
<dbReference type="OrthoDB" id="905812at2"/>
<evidence type="ECO:0000256" key="4">
    <source>
        <dbReference type="ARBA" id="ARBA00022692"/>
    </source>
</evidence>
<dbReference type="InterPro" id="IPR039426">
    <property type="entry name" value="TonB-dep_rcpt-like"/>
</dbReference>
<dbReference type="Pfam" id="PF14905">
    <property type="entry name" value="OMP_b-brl_3"/>
    <property type="match status" value="1"/>
</dbReference>
<sequence length="883" mass="98890">MLRCVEPTNLCAPWKRNYFHGSRRKLPRPLSRTDHPPSSPSLRNCHHLEMKKQTHMRKNVWLLLFLLVVAGGKAIAQVQKTIDQQVSGHLAGKLLDAKTSQPVEMASIALLRADSTLLTGMYSAADGSFKFNNVPLGKMILRVNFVGYKTLFKTISLSKATATVDMGAVKLESNVKSLAAVTVIAEKPTFTMAIDKRVFNVDKNLASVGGTATDVLKQVPSVNVDIDGNVTVRNGAPTIMIDGRPTTLTLDQIPADAIQSIEVVTNPSAKYDAEGMSGILNIILKKDKKNGVNGQVRGGITSLGSYNGGVDFNMRRGKINWFVNYNVRNRRGSSKDEINRTNLGPDSLSYLKQNNDGHIRRLFQYARAGMDFFLDEHNTFSISGSVVKGNFDNYYNQRLMESDSLHTPLRYGSGINNSQDGFTNYTGEFNYKHTFIKEGEELSANVQYNRANSHDHNQYSLAYVNPDGTPSWDPHLPELRHGDGSGNTTYFTAQVDYVNPFSSRNKLEAGLRTNRRVFNNNLYTYGLDPISNEYGIDTALSNDYHYTETINAGYVSFTGGTRGNFGYQAGLRAEQSNYNGELMNIKAGTYKVDYPISLFPSVFLSQKLKGDNEFQLNYSRRIRRPWFLDLVPNISYGGQSASRGNPLLKPEFTNAFEFSYLKDFQGKANLLVSMYYRNTNNAITTFYQDTTLNINGSDQHVLLSYPINANSRNSFGAEFTLRNQITKWWDITTNANLAHTQIDASNSGANLSNSGITWFGKVNSNTKLPWNLTLQVSANYNSKEIQPQGERKPIYTADMGLKKDFLKNNAASVSIGLNDIFNTNRDLTYTYTEYQEQDRYRKQATRELRVNFSWRFGKIDTEKKDKGRDNRHGGGDDGGGYGN</sequence>
<dbReference type="Gene3D" id="2.40.170.20">
    <property type="entry name" value="TonB-dependent receptor, beta-barrel domain"/>
    <property type="match status" value="1"/>
</dbReference>
<feature type="compositionally biased region" description="Basic and acidic residues" evidence="9">
    <location>
        <begin position="861"/>
        <end position="875"/>
    </location>
</feature>
<dbReference type="InterPro" id="IPR041700">
    <property type="entry name" value="OMP_b-brl_3"/>
</dbReference>
<accession>A0A2T7BDT9</accession>
<keyword evidence="3 8" id="KW-1134">Transmembrane beta strand</keyword>
<evidence type="ECO:0000256" key="2">
    <source>
        <dbReference type="ARBA" id="ARBA00022448"/>
    </source>
</evidence>